<dbReference type="EMBL" id="MT142455">
    <property type="protein sequence ID" value="QJA81334.1"/>
    <property type="molecule type" value="Genomic_DNA"/>
</dbReference>
<evidence type="ECO:0008006" key="2">
    <source>
        <dbReference type="Google" id="ProtNLM"/>
    </source>
</evidence>
<protein>
    <recommendedName>
        <fullName evidence="2">Tail protein</fullName>
    </recommendedName>
</protein>
<dbReference type="AlphaFoldDB" id="A0A6M3KIA1"/>
<accession>A0A6M3KIA1</accession>
<reference evidence="1" key="1">
    <citation type="submission" date="2020-03" db="EMBL/GenBank/DDBJ databases">
        <title>The deep terrestrial virosphere.</title>
        <authorList>
            <person name="Holmfeldt K."/>
            <person name="Nilsson E."/>
            <person name="Simone D."/>
            <person name="Lopez-Fernandez M."/>
            <person name="Wu X."/>
            <person name="de Brujin I."/>
            <person name="Lundin D."/>
            <person name="Andersson A."/>
            <person name="Bertilsson S."/>
            <person name="Dopson M."/>
        </authorList>
    </citation>
    <scope>NUCLEOTIDE SEQUENCE</scope>
    <source>
        <strain evidence="1">MM415A00555</strain>
    </source>
</reference>
<organism evidence="1">
    <name type="scientific">viral metagenome</name>
    <dbReference type="NCBI Taxonomy" id="1070528"/>
    <lineage>
        <taxon>unclassified sequences</taxon>
        <taxon>metagenomes</taxon>
        <taxon>organismal metagenomes</taxon>
    </lineage>
</organism>
<name>A0A6M3KIA1_9ZZZZ</name>
<evidence type="ECO:0000313" key="1">
    <source>
        <dbReference type="EMBL" id="QJA81334.1"/>
    </source>
</evidence>
<proteinExistence type="predicted"/>
<sequence>MLKVGIRFNVRDFTRMLASLQGLKDQANKEAQNAPDRASQEYRQTVIANILSNKYASIYAPYNAFYEEWKAKHGKRAGFWNLFGDLVRAITVVRTAGVKQGRFGRGKTYMFFAGVPEGVLDSGRKSWYGEGNIGASKSIAWYGRIMEYGGRFTTRKGGTQFHPPRPVFTPTANVYFSRDFQKIGAEAHKRITARWRKQ</sequence>
<gene>
    <name evidence="1" type="ORF">MM415A00555_0025</name>
</gene>